<evidence type="ECO:0000256" key="1">
    <source>
        <dbReference type="SAM" id="MobiDB-lite"/>
    </source>
</evidence>
<dbReference type="OrthoDB" id="5397701at2759"/>
<keyword evidence="3" id="KW-1185">Reference proteome</keyword>
<proteinExistence type="predicted"/>
<sequence>MRPVSAGYRILRCVSTLPKNPHIYVFSNSSNSSYTYSLLPTSPPSQSLAVGTSDSNPPTPASFRENHSFNKILQSVIRRNAIHDPYVQGQAAAYASEAGASLGSGGVFFPKNHPSQTSAKRRQYGGGGGAGGDGAGGASSQGGAGGAGRGGWIHVSDMRNPPDFGRIAWPEDIFGSLEVDGQGKFVGENGEYQETGTYRVCTNEGILGLSPYLREKLVEELKNLEAGVR</sequence>
<feature type="region of interest" description="Disordered" evidence="1">
    <location>
        <begin position="106"/>
        <end position="150"/>
    </location>
</feature>
<feature type="region of interest" description="Disordered" evidence="1">
    <location>
        <begin position="45"/>
        <end position="65"/>
    </location>
</feature>
<dbReference type="EMBL" id="ML978131">
    <property type="protein sequence ID" value="KAF2095684.1"/>
    <property type="molecule type" value="Genomic_DNA"/>
</dbReference>
<evidence type="ECO:0000313" key="3">
    <source>
        <dbReference type="Proteomes" id="UP000799772"/>
    </source>
</evidence>
<dbReference type="Proteomes" id="UP000799772">
    <property type="component" value="Unassembled WGS sequence"/>
</dbReference>
<feature type="compositionally biased region" description="Gly residues" evidence="1">
    <location>
        <begin position="124"/>
        <end position="150"/>
    </location>
</feature>
<protein>
    <submittedName>
        <fullName evidence="2">Uncharacterized protein</fullName>
    </submittedName>
</protein>
<evidence type="ECO:0000313" key="2">
    <source>
        <dbReference type="EMBL" id="KAF2095684.1"/>
    </source>
</evidence>
<accession>A0A9P4I809</accession>
<dbReference type="PANTHER" id="PTHR37331:SF1">
    <property type="entry name" value="YALI0F11671P"/>
    <property type="match status" value="1"/>
</dbReference>
<organism evidence="2 3">
    <name type="scientific">Rhizodiscina lignyota</name>
    <dbReference type="NCBI Taxonomy" id="1504668"/>
    <lineage>
        <taxon>Eukaryota</taxon>
        <taxon>Fungi</taxon>
        <taxon>Dikarya</taxon>
        <taxon>Ascomycota</taxon>
        <taxon>Pezizomycotina</taxon>
        <taxon>Dothideomycetes</taxon>
        <taxon>Pleosporomycetidae</taxon>
        <taxon>Aulographales</taxon>
        <taxon>Rhizodiscinaceae</taxon>
        <taxon>Rhizodiscina</taxon>
    </lineage>
</organism>
<feature type="compositionally biased region" description="Polar residues" evidence="1">
    <location>
        <begin position="46"/>
        <end position="56"/>
    </location>
</feature>
<name>A0A9P4I809_9PEZI</name>
<comment type="caution">
    <text evidence="2">The sequence shown here is derived from an EMBL/GenBank/DDBJ whole genome shotgun (WGS) entry which is preliminary data.</text>
</comment>
<dbReference type="PANTHER" id="PTHR37331">
    <property type="entry name" value="YALI0F11671P"/>
    <property type="match status" value="1"/>
</dbReference>
<gene>
    <name evidence="2" type="ORF">NA57DRAFT_44222</name>
</gene>
<dbReference type="AlphaFoldDB" id="A0A9P4I809"/>
<reference evidence="2" key="1">
    <citation type="journal article" date="2020" name="Stud. Mycol.">
        <title>101 Dothideomycetes genomes: a test case for predicting lifestyles and emergence of pathogens.</title>
        <authorList>
            <person name="Haridas S."/>
            <person name="Albert R."/>
            <person name="Binder M."/>
            <person name="Bloem J."/>
            <person name="Labutti K."/>
            <person name="Salamov A."/>
            <person name="Andreopoulos B."/>
            <person name="Baker S."/>
            <person name="Barry K."/>
            <person name="Bills G."/>
            <person name="Bluhm B."/>
            <person name="Cannon C."/>
            <person name="Castanera R."/>
            <person name="Culley D."/>
            <person name="Daum C."/>
            <person name="Ezra D."/>
            <person name="Gonzalez J."/>
            <person name="Henrissat B."/>
            <person name="Kuo A."/>
            <person name="Liang C."/>
            <person name="Lipzen A."/>
            <person name="Lutzoni F."/>
            <person name="Magnuson J."/>
            <person name="Mondo S."/>
            <person name="Nolan M."/>
            <person name="Ohm R."/>
            <person name="Pangilinan J."/>
            <person name="Park H.-J."/>
            <person name="Ramirez L."/>
            <person name="Alfaro M."/>
            <person name="Sun H."/>
            <person name="Tritt A."/>
            <person name="Yoshinaga Y."/>
            <person name="Zwiers L.-H."/>
            <person name="Turgeon B."/>
            <person name="Goodwin S."/>
            <person name="Spatafora J."/>
            <person name="Crous P."/>
            <person name="Grigoriev I."/>
        </authorList>
    </citation>
    <scope>NUCLEOTIDE SEQUENCE</scope>
    <source>
        <strain evidence="2">CBS 133067</strain>
    </source>
</reference>